<dbReference type="SUPFAM" id="SSF49265">
    <property type="entry name" value="Fibronectin type III"/>
    <property type="match status" value="1"/>
</dbReference>
<keyword evidence="2" id="KW-1133">Transmembrane helix</keyword>
<evidence type="ECO:0000256" key="1">
    <source>
        <dbReference type="SAM" id="MobiDB-lite"/>
    </source>
</evidence>
<name>A0ABM3WRS9_ERIEU</name>
<feature type="domain" description="Fibronectin type-III" evidence="3">
    <location>
        <begin position="488"/>
        <end position="584"/>
    </location>
</feature>
<dbReference type="InterPro" id="IPR003961">
    <property type="entry name" value="FN3_dom"/>
</dbReference>
<feature type="compositionally biased region" description="Low complexity" evidence="1">
    <location>
        <begin position="387"/>
        <end position="406"/>
    </location>
</feature>
<feature type="transmembrane region" description="Helical" evidence="2">
    <location>
        <begin position="781"/>
        <end position="800"/>
    </location>
</feature>
<evidence type="ECO:0000313" key="5">
    <source>
        <dbReference type="RefSeq" id="XP_060039279.1"/>
    </source>
</evidence>
<dbReference type="InterPro" id="IPR013783">
    <property type="entry name" value="Ig-like_fold"/>
</dbReference>
<dbReference type="CDD" id="cd00063">
    <property type="entry name" value="FN3"/>
    <property type="match status" value="1"/>
</dbReference>
<accession>A0ABM3WRS9</accession>
<feature type="region of interest" description="Disordered" evidence="1">
    <location>
        <begin position="379"/>
        <end position="416"/>
    </location>
</feature>
<evidence type="ECO:0000256" key="2">
    <source>
        <dbReference type="SAM" id="Phobius"/>
    </source>
</evidence>
<feature type="region of interest" description="Disordered" evidence="1">
    <location>
        <begin position="745"/>
        <end position="772"/>
    </location>
</feature>
<dbReference type="RefSeq" id="XP_060039279.1">
    <property type="nucleotide sequence ID" value="XM_060183296.1"/>
</dbReference>
<evidence type="ECO:0000259" key="3">
    <source>
        <dbReference type="PROSITE" id="PS50853"/>
    </source>
</evidence>
<evidence type="ECO:0000313" key="4">
    <source>
        <dbReference type="Proteomes" id="UP001652624"/>
    </source>
</evidence>
<dbReference type="PROSITE" id="PS50853">
    <property type="entry name" value="FN3"/>
    <property type="match status" value="1"/>
</dbReference>
<proteinExistence type="predicted"/>
<organism evidence="4 5">
    <name type="scientific">Erinaceus europaeus</name>
    <name type="common">Western European hedgehog</name>
    <dbReference type="NCBI Taxonomy" id="9365"/>
    <lineage>
        <taxon>Eukaryota</taxon>
        <taxon>Metazoa</taxon>
        <taxon>Chordata</taxon>
        <taxon>Craniata</taxon>
        <taxon>Vertebrata</taxon>
        <taxon>Euteleostomi</taxon>
        <taxon>Mammalia</taxon>
        <taxon>Eutheria</taxon>
        <taxon>Laurasiatheria</taxon>
        <taxon>Eulipotyphla</taxon>
        <taxon>Erinaceidae</taxon>
        <taxon>Erinaceinae</taxon>
        <taxon>Erinaceus</taxon>
    </lineage>
</organism>
<feature type="region of interest" description="Disordered" evidence="1">
    <location>
        <begin position="443"/>
        <end position="469"/>
    </location>
</feature>
<dbReference type="GeneID" id="132535853"/>
<reference evidence="5" key="1">
    <citation type="submission" date="2025-08" db="UniProtKB">
        <authorList>
            <consortium name="RefSeq"/>
        </authorList>
    </citation>
    <scope>IDENTIFICATION</scope>
</reference>
<gene>
    <name evidence="5" type="primary">LOC132535853</name>
</gene>
<dbReference type="Proteomes" id="UP001652624">
    <property type="component" value="Chromosome X"/>
</dbReference>
<feature type="compositionally biased region" description="Polar residues" evidence="1">
    <location>
        <begin position="444"/>
        <end position="460"/>
    </location>
</feature>
<keyword evidence="2" id="KW-0812">Transmembrane</keyword>
<sequence>MLTHTKRYTRWPYYPQYWIQQIMFVQVNPGETLTIRSDDGRIQTIQGPADVPMMSPTGSLPPIYLPYGYTSQVVEENGILKIIIVPQTTDYCTPMPATIQVSQFILPPDSMHPQTPQLRYPPVQVDYPPSYIQECMSQQLQLLPPPPLPPPPPTFIYHEHHEAYSHGIANYNQDPKSPVKMGEHKKEKLKDFQDGGHKDGYMSNNTSLPEHKTDNFSSISGIPSANTVDNTLSIHIVNDLLSTDTVDNYPCTYADDSTSNTNRMDNNSRSTDTMGYTPRTYTVGNIWDTYTMDNVPCTFAVENSLSTYNTDNILSTYSMNSVHTIDNPLSTYTDSNSPNLHIADDTSNNFSTDHVPSISIINTALHTYEVDSVPNSSNFNIPRIFNSPRSSPTDSTHSSSPSDIDPNTPISESIPSTSAIDDFFNMSSTAHISSSASIHIETSYGNKQSIRESGNPNQKPSGKRSKSPLSIVEEKECKIEHKSSCCCSTEKPTVLNVQEGTALISWKAHNPEACIHNRSPATFELTVSNSGKNGNYKTVYIGDEFAFTLLDLQPSITYFVRVTTVRSSTQRTVSEVVSFTTPDCEPDPPLAPKLISRYKSSLNLQSKNSTCNMKGKNNPSKQVKCTACPDNSESPREPYIKEKIHAHHVRIGSAPKLDQLNSNACEVKWETLEPIKGDPIAYRLYFINKKGTNMINKKPNTSSSFSSFYTNSHYHYKTCAGHQYQNSDGIQDLWGPFSPSALVSTHKKHARSGKNSGGKGRNIPNEEHDGNPRIEMSENTFVLIVVIGLALITILYTVAIQQFIVN</sequence>
<dbReference type="Gene3D" id="2.60.40.10">
    <property type="entry name" value="Immunoglobulins"/>
    <property type="match status" value="1"/>
</dbReference>
<keyword evidence="2" id="KW-0472">Membrane</keyword>
<keyword evidence="4" id="KW-1185">Reference proteome</keyword>
<protein>
    <submittedName>
        <fullName evidence="5">Fibronectin type III domain containing protein 3C1-like</fullName>
    </submittedName>
</protein>
<dbReference type="InterPro" id="IPR036116">
    <property type="entry name" value="FN3_sf"/>
</dbReference>